<evidence type="ECO:0000259" key="5">
    <source>
        <dbReference type="PROSITE" id="PS51077"/>
    </source>
</evidence>
<reference evidence="7 8" key="1">
    <citation type="submission" date="2019-03" db="EMBL/GenBank/DDBJ databases">
        <title>Genomic Encyclopedia of Type Strains, Phase IV (KMG-IV): sequencing the most valuable type-strain genomes for metagenomic binning, comparative biology and taxonomic classification.</title>
        <authorList>
            <person name="Goeker M."/>
        </authorList>
    </citation>
    <scope>NUCLEOTIDE SEQUENCE [LARGE SCALE GENOMIC DNA]</scope>
    <source>
        <strain evidence="7 8">DSM 9035</strain>
    </source>
</reference>
<dbReference type="GO" id="GO:0045892">
    <property type="term" value="P:negative regulation of DNA-templated transcription"/>
    <property type="evidence" value="ECO:0007669"/>
    <property type="project" value="TreeGrafter"/>
</dbReference>
<dbReference type="Gene3D" id="1.10.10.10">
    <property type="entry name" value="Winged helix-like DNA-binding domain superfamily/Winged helix DNA-binding domain"/>
    <property type="match status" value="1"/>
</dbReference>
<keyword evidence="8" id="KW-1185">Reference proteome</keyword>
<feature type="compositionally biased region" description="Low complexity" evidence="4">
    <location>
        <begin position="1"/>
        <end position="12"/>
    </location>
</feature>
<dbReference type="SUPFAM" id="SSF55781">
    <property type="entry name" value="GAF domain-like"/>
    <property type="match status" value="1"/>
</dbReference>
<dbReference type="GO" id="GO:0003700">
    <property type="term" value="F:DNA-binding transcription factor activity"/>
    <property type="evidence" value="ECO:0007669"/>
    <property type="project" value="TreeGrafter"/>
</dbReference>
<dbReference type="GO" id="GO:0003677">
    <property type="term" value="F:DNA binding"/>
    <property type="evidence" value="ECO:0007669"/>
    <property type="project" value="UniProtKB-KW"/>
</dbReference>
<dbReference type="Proteomes" id="UP000294664">
    <property type="component" value="Unassembled WGS sequence"/>
</dbReference>
<dbReference type="InterPro" id="IPR029016">
    <property type="entry name" value="GAF-like_dom_sf"/>
</dbReference>
<dbReference type="Pfam" id="PF09339">
    <property type="entry name" value="HTH_IclR"/>
    <property type="match status" value="1"/>
</dbReference>
<evidence type="ECO:0000313" key="7">
    <source>
        <dbReference type="EMBL" id="TCT04977.1"/>
    </source>
</evidence>
<feature type="domain" description="HTH iclR-type" evidence="5">
    <location>
        <begin position="33"/>
        <end position="95"/>
    </location>
</feature>
<sequence>MSSGSQAPQSSSRTMTGETQAAETGRAECQMSVKQAANVLELLEYFSERQRPATLAEISDDLGWPRSSTFNLVGTIVEKGYLYEPRPRAGYYPTPRWLTLVQKISDAEPLPEIARQIAAEIARETGETTAIAALSGGYVMFMHVEESTHPVRYHVQVGDRIPAYAASVGRALLAQLTPEARQAVYRKMAFEPYSDTTPTSAEMVEGELRAAQERGYHQSQSEFIPDLAGVSLPLRIADRALSVVVAGPVSRCLDRRPATFKIMKRAIAAHQAETEGR</sequence>
<dbReference type="Pfam" id="PF01614">
    <property type="entry name" value="IclR_C"/>
    <property type="match status" value="1"/>
</dbReference>
<feature type="compositionally biased region" description="Polar residues" evidence="4">
    <location>
        <begin position="13"/>
        <end position="22"/>
    </location>
</feature>
<evidence type="ECO:0000256" key="4">
    <source>
        <dbReference type="SAM" id="MobiDB-lite"/>
    </source>
</evidence>
<dbReference type="EMBL" id="SMAI01000005">
    <property type="protein sequence ID" value="TCT04977.1"/>
    <property type="molecule type" value="Genomic_DNA"/>
</dbReference>
<evidence type="ECO:0000256" key="2">
    <source>
        <dbReference type="ARBA" id="ARBA00023125"/>
    </source>
</evidence>
<dbReference type="PROSITE" id="PS51078">
    <property type="entry name" value="ICLR_ED"/>
    <property type="match status" value="1"/>
</dbReference>
<keyword evidence="3" id="KW-0804">Transcription</keyword>
<evidence type="ECO:0000256" key="3">
    <source>
        <dbReference type="ARBA" id="ARBA00023163"/>
    </source>
</evidence>
<accession>A0A4R3M1F1</accession>
<dbReference type="Gene3D" id="3.30.450.40">
    <property type="match status" value="1"/>
</dbReference>
<dbReference type="PANTHER" id="PTHR30136:SF35">
    <property type="entry name" value="HTH-TYPE TRANSCRIPTIONAL REGULATOR RV1719"/>
    <property type="match status" value="1"/>
</dbReference>
<dbReference type="InterPro" id="IPR005471">
    <property type="entry name" value="Tscrpt_reg_IclR_N"/>
</dbReference>
<comment type="caution">
    <text evidence="7">The sequence shown here is derived from an EMBL/GenBank/DDBJ whole genome shotgun (WGS) entry which is preliminary data.</text>
</comment>
<dbReference type="InterPro" id="IPR036388">
    <property type="entry name" value="WH-like_DNA-bd_sf"/>
</dbReference>
<dbReference type="PROSITE" id="PS51077">
    <property type="entry name" value="HTH_ICLR"/>
    <property type="match status" value="1"/>
</dbReference>
<dbReference type="SMART" id="SM00346">
    <property type="entry name" value="HTH_ICLR"/>
    <property type="match status" value="1"/>
</dbReference>
<dbReference type="InterPro" id="IPR050707">
    <property type="entry name" value="HTH_MetabolicPath_Reg"/>
</dbReference>
<feature type="region of interest" description="Disordered" evidence="4">
    <location>
        <begin position="1"/>
        <end position="27"/>
    </location>
</feature>
<dbReference type="InterPro" id="IPR014757">
    <property type="entry name" value="Tscrpt_reg_IclR_C"/>
</dbReference>
<keyword evidence="1" id="KW-0805">Transcription regulation</keyword>
<proteinExistence type="predicted"/>
<dbReference type="InterPro" id="IPR036390">
    <property type="entry name" value="WH_DNA-bd_sf"/>
</dbReference>
<evidence type="ECO:0000313" key="8">
    <source>
        <dbReference type="Proteomes" id="UP000294664"/>
    </source>
</evidence>
<dbReference type="SUPFAM" id="SSF46785">
    <property type="entry name" value="Winged helix' DNA-binding domain"/>
    <property type="match status" value="1"/>
</dbReference>
<gene>
    <name evidence="7" type="ORF">EDC64_1058</name>
</gene>
<feature type="domain" description="IclR-ED" evidence="6">
    <location>
        <begin position="96"/>
        <end position="277"/>
    </location>
</feature>
<keyword evidence="2" id="KW-0238">DNA-binding</keyword>
<organism evidence="7 8">
    <name type="scientific">Aquabacter spiritensis</name>
    <dbReference type="NCBI Taxonomy" id="933073"/>
    <lineage>
        <taxon>Bacteria</taxon>
        <taxon>Pseudomonadati</taxon>
        <taxon>Pseudomonadota</taxon>
        <taxon>Alphaproteobacteria</taxon>
        <taxon>Hyphomicrobiales</taxon>
        <taxon>Xanthobacteraceae</taxon>
        <taxon>Aquabacter</taxon>
    </lineage>
</organism>
<name>A0A4R3M1F1_9HYPH</name>
<dbReference type="AlphaFoldDB" id="A0A4R3M1F1"/>
<protein>
    <submittedName>
        <fullName evidence="7">IclR family transcriptional regulator</fullName>
    </submittedName>
</protein>
<evidence type="ECO:0000256" key="1">
    <source>
        <dbReference type="ARBA" id="ARBA00023015"/>
    </source>
</evidence>
<evidence type="ECO:0000259" key="6">
    <source>
        <dbReference type="PROSITE" id="PS51078"/>
    </source>
</evidence>
<dbReference type="PANTHER" id="PTHR30136">
    <property type="entry name" value="HELIX-TURN-HELIX TRANSCRIPTIONAL REGULATOR, ICLR FAMILY"/>
    <property type="match status" value="1"/>
</dbReference>